<gene>
    <name evidence="4" type="ORF">PEVE_00034215</name>
</gene>
<dbReference type="EMBL" id="CALNXI010000515">
    <property type="protein sequence ID" value="CAH3028483.1"/>
    <property type="molecule type" value="Genomic_DNA"/>
</dbReference>
<evidence type="ECO:0000259" key="3">
    <source>
        <dbReference type="PROSITE" id="PS51733"/>
    </source>
</evidence>
<dbReference type="PANTHER" id="PTHR12835">
    <property type="entry name" value="BIOTIN PROTEIN LIGASE"/>
    <property type="match status" value="1"/>
</dbReference>
<accession>A0ABN8MKD0</accession>
<keyword evidence="2" id="KW-0436">Ligase</keyword>
<proteinExistence type="inferred from homology"/>
<dbReference type="InterPro" id="IPR004143">
    <property type="entry name" value="BPL_LPL_catalytic"/>
</dbReference>
<sequence length="626" mass="69092">MPLLGAGWLSGYVVTTFAGLSRGLKWTTSTSYFAARVLRASSSSGQLGGEADRAIEDVSSKPPNILIYSGSSDSHNKTFNALKQTLLQVINIHSYAIYKLHEKHVNTHPWMDNTTLLVLGNNDSMSASVQKDFIKYLTGGGKILSLCSSFTCNVKKLPWDGKYCPFPASFEVNHPEFFQGEPQNLSALCEPFYFEGDQTVVVQEAETKNPVVIQLHEGHGSAVLCLIDLTFLDDYPTVKLQDQEEEWDACLKKSRNSRIGLLSNILQFLGINCQPQNAPELTPLLLLARKIDQDKLFHSLKSSLKNNVCNGNDLSLHFVPNGQPIPKATDTLLPIITGDKNCQTLSFNWKKYQEHLKTKVLGQVMFYTDVITSTQTVFDGNYTFVQNIPEDVGVIVTAAQQIKGQGRGGNIWLSPAGCMMFSIHIRIPFASNLGQRPPFLQHIASLAIVNAVRSKSGYEEINICLKWPNDIYFGDKVKIGGVIVTSSAMSGTLSAVIGMGVNLANSKPTISINEIISQHNKEHNTNLEPLVLEEILARTVNNMEALVDDFQDNGSDSFLTNYYKHWLHSDARVKLAMNGTVEEVKITGLDDFGFLSVQTNSGKTLSVQPDGNSFDMLKNLIAMKDS</sequence>
<dbReference type="PANTHER" id="PTHR12835:SF5">
    <property type="entry name" value="BIOTIN--PROTEIN LIGASE"/>
    <property type="match status" value="1"/>
</dbReference>
<evidence type="ECO:0000313" key="4">
    <source>
        <dbReference type="EMBL" id="CAH3028483.1"/>
    </source>
</evidence>
<evidence type="ECO:0000256" key="1">
    <source>
        <dbReference type="ARBA" id="ARBA00009934"/>
    </source>
</evidence>
<protein>
    <recommendedName>
        <fullName evidence="3">BPL/LPL catalytic domain-containing protein</fullName>
    </recommendedName>
</protein>
<evidence type="ECO:0000256" key="2">
    <source>
        <dbReference type="ARBA" id="ARBA00022598"/>
    </source>
</evidence>
<dbReference type="Gene3D" id="3.30.930.10">
    <property type="entry name" value="Bira Bifunctional Protein, Domain 2"/>
    <property type="match status" value="1"/>
</dbReference>
<dbReference type="InterPro" id="IPR045864">
    <property type="entry name" value="aa-tRNA-synth_II/BPL/LPL"/>
</dbReference>
<feature type="domain" description="BPL/LPL catalytic" evidence="3">
    <location>
        <begin position="350"/>
        <end position="551"/>
    </location>
</feature>
<dbReference type="Proteomes" id="UP001159427">
    <property type="component" value="Unassembled WGS sequence"/>
</dbReference>
<dbReference type="NCBIfam" id="TIGR00121">
    <property type="entry name" value="birA_ligase"/>
    <property type="match status" value="1"/>
</dbReference>
<organism evidence="4 5">
    <name type="scientific">Porites evermanni</name>
    <dbReference type="NCBI Taxonomy" id="104178"/>
    <lineage>
        <taxon>Eukaryota</taxon>
        <taxon>Metazoa</taxon>
        <taxon>Cnidaria</taxon>
        <taxon>Anthozoa</taxon>
        <taxon>Hexacorallia</taxon>
        <taxon>Scleractinia</taxon>
        <taxon>Fungiina</taxon>
        <taxon>Poritidae</taxon>
        <taxon>Porites</taxon>
    </lineage>
</organism>
<comment type="caution">
    <text evidence="4">The sequence shown here is derived from an EMBL/GenBank/DDBJ whole genome shotgun (WGS) entry which is preliminary data.</text>
</comment>
<evidence type="ECO:0000313" key="5">
    <source>
        <dbReference type="Proteomes" id="UP001159427"/>
    </source>
</evidence>
<keyword evidence="5" id="KW-1185">Reference proteome</keyword>
<reference evidence="4 5" key="1">
    <citation type="submission" date="2022-05" db="EMBL/GenBank/DDBJ databases">
        <authorList>
            <consortium name="Genoscope - CEA"/>
            <person name="William W."/>
        </authorList>
    </citation>
    <scope>NUCLEOTIDE SEQUENCE [LARGE SCALE GENOMIC DNA]</scope>
</reference>
<name>A0ABN8MKD0_9CNID</name>
<dbReference type="CDD" id="cd16442">
    <property type="entry name" value="BPL"/>
    <property type="match status" value="1"/>
</dbReference>
<dbReference type="InterPro" id="IPR003142">
    <property type="entry name" value="BPL_C"/>
</dbReference>
<dbReference type="Pfam" id="PF09825">
    <property type="entry name" value="BPL_N"/>
    <property type="match status" value="1"/>
</dbReference>
<dbReference type="Pfam" id="PF03099">
    <property type="entry name" value="BPL_LplA_LipB"/>
    <property type="match status" value="1"/>
</dbReference>
<dbReference type="InterPro" id="IPR019197">
    <property type="entry name" value="Biotin-prot_ligase_N"/>
</dbReference>
<dbReference type="PROSITE" id="PS51733">
    <property type="entry name" value="BPL_LPL_CATALYTIC"/>
    <property type="match status" value="1"/>
</dbReference>
<dbReference type="SUPFAM" id="SSF55681">
    <property type="entry name" value="Class II aaRS and biotin synthetases"/>
    <property type="match status" value="1"/>
</dbReference>
<comment type="similarity">
    <text evidence="1">Belongs to the biotin--protein ligase family.</text>
</comment>
<dbReference type="InterPro" id="IPR004408">
    <property type="entry name" value="Biotin_CoA_COase_ligase"/>
</dbReference>
<dbReference type="Pfam" id="PF02237">
    <property type="entry name" value="BPL_C"/>
    <property type="match status" value="1"/>
</dbReference>